<feature type="region of interest" description="Disordered" evidence="13">
    <location>
        <begin position="24"/>
        <end position="72"/>
    </location>
</feature>
<evidence type="ECO:0000256" key="12">
    <source>
        <dbReference type="RuleBase" id="RU003357"/>
    </source>
</evidence>
<keyword evidence="7" id="KW-0406">Ion transport</keyword>
<evidence type="ECO:0000256" key="14">
    <source>
        <dbReference type="SAM" id="SignalP"/>
    </source>
</evidence>
<dbReference type="Proteomes" id="UP001595828">
    <property type="component" value="Unassembled WGS sequence"/>
</dbReference>
<evidence type="ECO:0000259" key="16">
    <source>
        <dbReference type="Pfam" id="PF07715"/>
    </source>
</evidence>
<feature type="domain" description="TonB-dependent receptor-like beta-barrel" evidence="15">
    <location>
        <begin position="424"/>
        <end position="851"/>
    </location>
</feature>
<keyword evidence="2 11" id="KW-0813">Transport</keyword>
<dbReference type="RefSeq" id="WP_379539396.1">
    <property type="nucleotide sequence ID" value="NZ_JBHSDR010000006.1"/>
</dbReference>
<evidence type="ECO:0000256" key="11">
    <source>
        <dbReference type="PROSITE-ProRule" id="PRU01360"/>
    </source>
</evidence>
<evidence type="ECO:0000256" key="6">
    <source>
        <dbReference type="ARBA" id="ARBA00023004"/>
    </source>
</evidence>
<keyword evidence="10 11" id="KW-0998">Cell outer membrane</keyword>
<evidence type="ECO:0000256" key="4">
    <source>
        <dbReference type="ARBA" id="ARBA00022496"/>
    </source>
</evidence>
<dbReference type="Pfam" id="PF07715">
    <property type="entry name" value="Plug"/>
    <property type="match status" value="1"/>
</dbReference>
<evidence type="ECO:0000259" key="15">
    <source>
        <dbReference type="Pfam" id="PF00593"/>
    </source>
</evidence>
<evidence type="ECO:0000256" key="1">
    <source>
        <dbReference type="ARBA" id="ARBA00004571"/>
    </source>
</evidence>
<keyword evidence="8 12" id="KW-0798">TonB box</keyword>
<feature type="signal peptide" evidence="14">
    <location>
        <begin position="1"/>
        <end position="22"/>
    </location>
</feature>
<evidence type="ECO:0000256" key="5">
    <source>
        <dbReference type="ARBA" id="ARBA00022692"/>
    </source>
</evidence>
<proteinExistence type="inferred from homology"/>
<dbReference type="InterPro" id="IPR039426">
    <property type="entry name" value="TonB-dep_rcpt-like"/>
</dbReference>
<dbReference type="InterPro" id="IPR012910">
    <property type="entry name" value="Plug_dom"/>
</dbReference>
<evidence type="ECO:0000256" key="7">
    <source>
        <dbReference type="ARBA" id="ARBA00023065"/>
    </source>
</evidence>
<evidence type="ECO:0000256" key="9">
    <source>
        <dbReference type="ARBA" id="ARBA00023136"/>
    </source>
</evidence>
<comment type="subcellular location">
    <subcellularLocation>
        <location evidence="1 11">Cell outer membrane</location>
        <topology evidence="1 11">Multi-pass membrane protein</topology>
    </subcellularLocation>
</comment>
<name>A0ABV8RSW4_9SPHN</name>
<dbReference type="Pfam" id="PF00593">
    <property type="entry name" value="TonB_dep_Rec_b-barrel"/>
    <property type="match status" value="1"/>
</dbReference>
<dbReference type="SUPFAM" id="SSF56935">
    <property type="entry name" value="Porins"/>
    <property type="match status" value="1"/>
</dbReference>
<keyword evidence="17" id="KW-0675">Receptor</keyword>
<keyword evidence="4" id="KW-0410">Iron transport</keyword>
<dbReference type="InterPro" id="IPR036942">
    <property type="entry name" value="Beta-barrel_TonB_sf"/>
</dbReference>
<reference evidence="18" key="1">
    <citation type="journal article" date="2019" name="Int. J. Syst. Evol. Microbiol.">
        <title>The Global Catalogue of Microorganisms (GCM) 10K type strain sequencing project: providing services to taxonomists for standard genome sequencing and annotation.</title>
        <authorList>
            <consortium name="The Broad Institute Genomics Platform"/>
            <consortium name="The Broad Institute Genome Sequencing Center for Infectious Disease"/>
            <person name="Wu L."/>
            <person name="Ma J."/>
        </authorList>
    </citation>
    <scope>NUCLEOTIDE SEQUENCE [LARGE SCALE GENOMIC DNA]</scope>
    <source>
        <strain evidence="18">CGMCC 1.12989</strain>
    </source>
</reference>
<dbReference type="PROSITE" id="PS52016">
    <property type="entry name" value="TONB_DEPENDENT_REC_3"/>
    <property type="match status" value="1"/>
</dbReference>
<dbReference type="InterPro" id="IPR037066">
    <property type="entry name" value="Plug_dom_sf"/>
</dbReference>
<keyword evidence="3 11" id="KW-1134">Transmembrane beta strand</keyword>
<dbReference type="InterPro" id="IPR000531">
    <property type="entry name" value="Beta-barrel_TonB"/>
</dbReference>
<accession>A0ABV8RSW4</accession>
<keyword evidence="18" id="KW-1185">Reference proteome</keyword>
<dbReference type="PANTHER" id="PTHR32552">
    <property type="entry name" value="FERRICHROME IRON RECEPTOR-RELATED"/>
    <property type="match status" value="1"/>
</dbReference>
<evidence type="ECO:0000313" key="18">
    <source>
        <dbReference type="Proteomes" id="UP001595828"/>
    </source>
</evidence>
<keyword evidence="9 11" id="KW-0472">Membrane</keyword>
<comment type="similarity">
    <text evidence="11 12">Belongs to the TonB-dependent receptor family.</text>
</comment>
<gene>
    <name evidence="17" type="ORF">ACFO0A_12815</name>
</gene>
<keyword evidence="14" id="KW-0732">Signal</keyword>
<sequence>MNNILKATFLCTATALASVAHAQTAPTPSDSASPIAADVEAHSSQAGDPVTATDPLQGGASVADASEPVSQGDGDIVVTARRRNENLQDVPASVSVLTEKQLEATGARMVLDFAELTPGVTMQVGATEPGDASINIRGLNGARDAENNVALVIDGVLRTSAVATTQPQGDITQVEIIKGPQGALYGRNASAGAIVITTRKPTDQLSGQVKAIAANDATYLVSGLLSGPITDQIGFTVNAEYSTSDGFHRNTFLQSPVNQQVYPGNSRNAASIDNYEKFYAFGRLLISPSEDTEIDVKANYGSQTASSINYNAVFHLPALAAAFNTPLFDLPISDHKFLFTNNTEAQSWQKSYGGSIRFNQRLDFGSLIGFAAYSNIKSDFIGGGTSGAFGFFANEPTCMATRAATAPRVTGVANQEPFTTFYDVFGYAQPYSPSTCDGIQYNDRRQKDVVTELRLVSPENGSALSWQLGSSYIFIDRRVCINLTLDTGQSASRQCYTTDPRFPTESLVDDNFKTNVYALFGSAEYEATDKLTLGLALRYDIEARKTSNNVPVNARTRWVGNARTGFPTGTATSPANYYLNPGLDPAYNASGVLAPRSKAFRQLQPKVSLTYQANSDMTLFANWGVGFKAGGFNNAGTEAIVNGYFNAPVSAGGINAGLTVGDVFKKEVDSAYEAGIKGRVSNNIRYELVGYYTNVKDMQFFEFFVGEFGLLRSVSNIDKVRIYGAEASLNYEFAPGYSVYASGNYTNSRIQKNSSRPYTVGNKSPNTPDYTLNFGASADQPITASMNFIGRVDARITGPTPYHTVQDNDVPTIFGLTGNYKNSTRGAYTIVDVRAGVQTDSWSITAFASNLFNKAYINDDVVAPEFGGDFVAPGSLRRYGIEALFKF</sequence>
<keyword evidence="6" id="KW-0408">Iron</keyword>
<feature type="chain" id="PRO_5046124051" evidence="14">
    <location>
        <begin position="23"/>
        <end position="887"/>
    </location>
</feature>
<organism evidence="17 18">
    <name type="scientific">Novosphingobium tardum</name>
    <dbReference type="NCBI Taxonomy" id="1538021"/>
    <lineage>
        <taxon>Bacteria</taxon>
        <taxon>Pseudomonadati</taxon>
        <taxon>Pseudomonadota</taxon>
        <taxon>Alphaproteobacteria</taxon>
        <taxon>Sphingomonadales</taxon>
        <taxon>Sphingomonadaceae</taxon>
        <taxon>Novosphingobium</taxon>
    </lineage>
</organism>
<evidence type="ECO:0000256" key="13">
    <source>
        <dbReference type="SAM" id="MobiDB-lite"/>
    </source>
</evidence>
<evidence type="ECO:0000256" key="3">
    <source>
        <dbReference type="ARBA" id="ARBA00022452"/>
    </source>
</evidence>
<dbReference type="EMBL" id="JBHSDR010000006">
    <property type="protein sequence ID" value="MFC4295939.1"/>
    <property type="molecule type" value="Genomic_DNA"/>
</dbReference>
<protein>
    <submittedName>
        <fullName evidence="17">TonB-dependent receptor</fullName>
    </submittedName>
</protein>
<comment type="caution">
    <text evidence="17">The sequence shown here is derived from an EMBL/GenBank/DDBJ whole genome shotgun (WGS) entry which is preliminary data.</text>
</comment>
<dbReference type="PANTHER" id="PTHR32552:SF81">
    <property type="entry name" value="TONB-DEPENDENT OUTER MEMBRANE RECEPTOR"/>
    <property type="match status" value="1"/>
</dbReference>
<evidence type="ECO:0000256" key="10">
    <source>
        <dbReference type="ARBA" id="ARBA00023237"/>
    </source>
</evidence>
<keyword evidence="5 11" id="KW-0812">Transmembrane</keyword>
<evidence type="ECO:0000256" key="2">
    <source>
        <dbReference type="ARBA" id="ARBA00022448"/>
    </source>
</evidence>
<evidence type="ECO:0000256" key="8">
    <source>
        <dbReference type="ARBA" id="ARBA00023077"/>
    </source>
</evidence>
<dbReference type="Gene3D" id="2.40.170.20">
    <property type="entry name" value="TonB-dependent receptor, beta-barrel domain"/>
    <property type="match status" value="1"/>
</dbReference>
<dbReference type="Gene3D" id="2.170.130.10">
    <property type="entry name" value="TonB-dependent receptor, plug domain"/>
    <property type="match status" value="1"/>
</dbReference>
<feature type="domain" description="TonB-dependent receptor plug" evidence="16">
    <location>
        <begin position="87"/>
        <end position="193"/>
    </location>
</feature>
<evidence type="ECO:0000313" key="17">
    <source>
        <dbReference type="EMBL" id="MFC4295939.1"/>
    </source>
</evidence>